<evidence type="ECO:0000259" key="2">
    <source>
        <dbReference type="Pfam" id="PF26215"/>
    </source>
</evidence>
<keyword evidence="4" id="KW-1185">Reference proteome</keyword>
<dbReference type="PANTHER" id="PTHR21301">
    <property type="entry name" value="REVERSE TRANSCRIPTASE"/>
    <property type="match status" value="1"/>
</dbReference>
<evidence type="ECO:0000313" key="4">
    <source>
        <dbReference type="Proteomes" id="UP001213000"/>
    </source>
</evidence>
<dbReference type="PANTHER" id="PTHR21301:SF10">
    <property type="entry name" value="REVERSE TRANSCRIPTASE DOMAIN-CONTAINING PROTEIN"/>
    <property type="match status" value="1"/>
</dbReference>
<organism evidence="3 4">
    <name type="scientific">Leucocoprinus birnbaumii</name>
    <dbReference type="NCBI Taxonomy" id="56174"/>
    <lineage>
        <taxon>Eukaryota</taxon>
        <taxon>Fungi</taxon>
        <taxon>Dikarya</taxon>
        <taxon>Basidiomycota</taxon>
        <taxon>Agaricomycotina</taxon>
        <taxon>Agaricomycetes</taxon>
        <taxon>Agaricomycetidae</taxon>
        <taxon>Agaricales</taxon>
        <taxon>Agaricineae</taxon>
        <taxon>Agaricaceae</taxon>
        <taxon>Leucocoprinus</taxon>
    </lineage>
</organism>
<dbReference type="Proteomes" id="UP001213000">
    <property type="component" value="Unassembled WGS sequence"/>
</dbReference>
<reference evidence="3" key="1">
    <citation type="submission" date="2022-07" db="EMBL/GenBank/DDBJ databases">
        <title>Genome Sequence of Leucocoprinus birnbaumii.</title>
        <authorList>
            <person name="Buettner E."/>
        </authorList>
    </citation>
    <scope>NUCLEOTIDE SEQUENCE</scope>
    <source>
        <strain evidence="3">VT141</strain>
    </source>
</reference>
<gene>
    <name evidence="3" type="ORF">NP233_g13073</name>
</gene>
<comment type="caution">
    <text evidence="3">The sequence shown here is derived from an EMBL/GenBank/DDBJ whole genome shotgun (WGS) entry which is preliminary data.</text>
</comment>
<name>A0AAD5VDE6_9AGAR</name>
<evidence type="ECO:0000256" key="1">
    <source>
        <dbReference type="SAM" id="MobiDB-lite"/>
    </source>
</evidence>
<dbReference type="Pfam" id="PF26215">
    <property type="entry name" value="HTH_animal"/>
    <property type="match status" value="1"/>
</dbReference>
<evidence type="ECO:0000313" key="3">
    <source>
        <dbReference type="EMBL" id="KAJ3551482.1"/>
    </source>
</evidence>
<sequence length="874" mass="99823">MRRSLTPLTSLLPAQPQQKKGKQGAGTKAKNDAVGGNSSGGQKRRGTKAGKNTRGTNNGQSVKAGPSSKNKKGKGRAYDIASTYPDWLLKVSLQQAKQFIWARMDISILESMRFRSSIHMIDCDIPSEYAVHLSAGIKYMLPTKYSKQLILDAWDDFVDRLRWRVFFIYKKDALDDELDDYDPDYAVPHTRTRKCGKLDAGFEFGISEGYRAISQIVATMPADFDNTTGGRTFTSLLPPVAELRRYLIRNRLVILPTDKNLGCAVAPRSWVVDKTLELLHASKRQWSDTLGLYTEVTFRTDYRDVDPWLARFLMETKLKKMESIASYAAMHEVHPQLPEFFRSKLPDVDFEKLFLWEYEVHIPTFYVLPKIHKNPVKARPIVPCHSVLQSPAGKFVSKWLKPIIKTAPYIIHGTKDLAIKLNKLHLPYAKFDGGRLKRLYFVSGDVVAFYPNIDVERAHAFALNRFQRWLAESDEAHALIDDDKVGHMVWLFRECLEAADRNLLCKFQGKIYEQLKGLAMGVASSPDLANLYGLTFELAAFGSDPSERFPDLAFYGRYIDDILALVWAYSEEEAKAFVSDKVQFYNCTIEWSSSDSYMTFLDMTLFIEDGQVHHKPYRKPMNHFERIPWVSSHPEYVKRGTFISELSRIATLCTRYDDFVDACKEVCDIYIARGYPPRLITSWLLSNYRARWEARLREDVRPAADALVLKSEYNTSWDLFNVQTLAEQIKTGWRVALRTLSTGQSEFQCGPLPEALAATEPDMSLVKPGGPLFAGPTPSIHESLYERGSWAAYGRLDKLGLLDKRFLVSKRRTKQLVDLTSSWRRTVLEQRETEILKLPGEDEFTGEFRAHGGRRSPSPERRLMATIMDSYRLG</sequence>
<accession>A0AAD5VDE6</accession>
<protein>
    <recommendedName>
        <fullName evidence="2">Helix-turn-helix domain-containing protein</fullName>
    </recommendedName>
</protein>
<dbReference type="InterPro" id="IPR058912">
    <property type="entry name" value="HTH_animal"/>
</dbReference>
<feature type="domain" description="Helix-turn-helix" evidence="2">
    <location>
        <begin position="627"/>
        <end position="682"/>
    </location>
</feature>
<dbReference type="EMBL" id="JANIEX010002200">
    <property type="protein sequence ID" value="KAJ3551482.1"/>
    <property type="molecule type" value="Genomic_DNA"/>
</dbReference>
<proteinExistence type="predicted"/>
<dbReference type="AlphaFoldDB" id="A0AAD5VDE6"/>
<feature type="region of interest" description="Disordered" evidence="1">
    <location>
        <begin position="1"/>
        <end position="76"/>
    </location>
</feature>